<evidence type="ECO:0000313" key="2">
    <source>
        <dbReference type="Proteomes" id="UP000000925"/>
    </source>
</evidence>
<dbReference type="Proteomes" id="UP000000925">
    <property type="component" value="Chromosome"/>
</dbReference>
<dbReference type="STRING" id="583355.Caka_1756"/>
<gene>
    <name evidence="1" type="ordered locus">Caka_1756</name>
</gene>
<dbReference type="HOGENOM" id="CLU_1136547_0_0_0"/>
<organism evidence="1 2">
    <name type="scientific">Coraliomargarita akajimensis (strain DSM 45221 / IAM 15411 / JCM 23193 / KCTC 12865 / 04OKA010-24)</name>
    <dbReference type="NCBI Taxonomy" id="583355"/>
    <lineage>
        <taxon>Bacteria</taxon>
        <taxon>Pseudomonadati</taxon>
        <taxon>Verrucomicrobiota</taxon>
        <taxon>Opitutia</taxon>
        <taxon>Puniceicoccales</taxon>
        <taxon>Coraliomargaritaceae</taxon>
        <taxon>Coraliomargarita</taxon>
    </lineage>
</organism>
<dbReference type="AlphaFoldDB" id="D5EK26"/>
<accession>D5EK26</accession>
<proteinExistence type="predicted"/>
<keyword evidence="2" id="KW-1185">Reference proteome</keyword>
<dbReference type="eggNOG" id="ENOG5032225">
    <property type="taxonomic scope" value="Bacteria"/>
</dbReference>
<name>D5EK26_CORAD</name>
<dbReference type="KEGG" id="caa:Caka_1756"/>
<reference evidence="1 2" key="1">
    <citation type="journal article" date="2010" name="Stand. Genomic Sci.">
        <title>Complete genome sequence of Coraliomargarita akajimensis type strain (04OKA010-24).</title>
        <authorList>
            <person name="Mavromatis K."/>
            <person name="Abt B."/>
            <person name="Brambilla E."/>
            <person name="Lapidus A."/>
            <person name="Copeland A."/>
            <person name="Deshpande S."/>
            <person name="Nolan M."/>
            <person name="Lucas S."/>
            <person name="Tice H."/>
            <person name="Cheng J.F."/>
            <person name="Han C."/>
            <person name="Detter J.C."/>
            <person name="Woyke T."/>
            <person name="Goodwin L."/>
            <person name="Pitluck S."/>
            <person name="Held B."/>
            <person name="Brettin T."/>
            <person name="Tapia R."/>
            <person name="Ivanova N."/>
            <person name="Mikhailova N."/>
            <person name="Pati A."/>
            <person name="Liolios K."/>
            <person name="Chen A."/>
            <person name="Palaniappan K."/>
            <person name="Land M."/>
            <person name="Hauser L."/>
            <person name="Chang Y.J."/>
            <person name="Jeffries C.D."/>
            <person name="Rohde M."/>
            <person name="Goker M."/>
            <person name="Bristow J."/>
            <person name="Eisen J.A."/>
            <person name="Markowitz V."/>
            <person name="Hugenholtz P."/>
            <person name="Klenk H.P."/>
            <person name="Kyrpides N.C."/>
        </authorList>
    </citation>
    <scope>NUCLEOTIDE SEQUENCE [LARGE SCALE GENOMIC DNA]</scope>
    <source>
        <strain evidence="2">DSM 45221 / IAM 15411 / JCM 23193 / KCTC 12865</strain>
    </source>
</reference>
<protein>
    <recommendedName>
        <fullName evidence="3">SLA1 homology domain-containing protein</fullName>
    </recommendedName>
</protein>
<dbReference type="OrthoDB" id="188918at2"/>
<sequence>MIMTKGFSLIFSVLIAFVSTAGAVGYMELSNPSGQTISAKPVSVFGEKVRIKLEDGREMNVALTMFAPESAAQLKQWAIEQLAKKDQLFDSEVKRREKVTNKFEKDIPLTNGGVAKGAMKVKEMDGYYDVSLTNRSDFDLSELRFEYRVFSAQDAQAKKDRHDVKYKRKAGVETFSMKKRGQIELTTTPIKLVETELGKGIVWAGGGDLKAEAEMVGVWCRVYYGETIVEEYCRPSMLKEREDW</sequence>
<evidence type="ECO:0008006" key="3">
    <source>
        <dbReference type="Google" id="ProtNLM"/>
    </source>
</evidence>
<evidence type="ECO:0000313" key="1">
    <source>
        <dbReference type="EMBL" id="ADE54775.1"/>
    </source>
</evidence>
<dbReference type="EMBL" id="CP001998">
    <property type="protein sequence ID" value="ADE54775.1"/>
    <property type="molecule type" value="Genomic_DNA"/>
</dbReference>